<dbReference type="EMBL" id="MU154552">
    <property type="protein sequence ID" value="KAF9496485.1"/>
    <property type="molecule type" value="Genomic_DNA"/>
</dbReference>
<evidence type="ECO:0000313" key="2">
    <source>
        <dbReference type="EMBL" id="KAF9496485.1"/>
    </source>
</evidence>
<dbReference type="InterPro" id="IPR046522">
    <property type="entry name" value="DUF6699"/>
</dbReference>
<reference evidence="2" key="1">
    <citation type="submission" date="2020-11" db="EMBL/GenBank/DDBJ databases">
        <authorList>
            <consortium name="DOE Joint Genome Institute"/>
            <person name="Ahrendt S."/>
            <person name="Riley R."/>
            <person name="Andreopoulos W."/>
            <person name="Labutti K."/>
            <person name="Pangilinan J."/>
            <person name="Ruiz-Duenas F.J."/>
            <person name="Barrasa J.M."/>
            <person name="Sanchez-Garcia M."/>
            <person name="Camarero S."/>
            <person name="Miyauchi S."/>
            <person name="Serrano A."/>
            <person name="Linde D."/>
            <person name="Babiker R."/>
            <person name="Drula E."/>
            <person name="Ayuso-Fernandez I."/>
            <person name="Pacheco R."/>
            <person name="Padilla G."/>
            <person name="Ferreira P."/>
            <person name="Barriuso J."/>
            <person name="Kellner H."/>
            <person name="Castanera R."/>
            <person name="Alfaro M."/>
            <person name="Ramirez L."/>
            <person name="Pisabarro A.G."/>
            <person name="Kuo A."/>
            <person name="Tritt A."/>
            <person name="Lipzen A."/>
            <person name="He G."/>
            <person name="Yan M."/>
            <person name="Ng V."/>
            <person name="Cullen D."/>
            <person name="Martin F."/>
            <person name="Rosso M.-N."/>
            <person name="Henrissat B."/>
            <person name="Hibbett D."/>
            <person name="Martinez A.T."/>
            <person name="Grigoriev I.V."/>
        </authorList>
    </citation>
    <scope>NUCLEOTIDE SEQUENCE</scope>
    <source>
        <strain evidence="2">ATCC 90797</strain>
    </source>
</reference>
<name>A0A9P6A1G6_PLEER</name>
<dbReference type="AlphaFoldDB" id="A0A9P6A1G6"/>
<comment type="caution">
    <text evidence="2">The sequence shown here is derived from an EMBL/GenBank/DDBJ whole genome shotgun (WGS) entry which is preliminary data.</text>
</comment>
<sequence length="154" mass="16805">PHIIYDVSLPPETLACRYPSSLLAEPATSPAVPVLVIESPNCPWPITVIPSSSPSPLLLAYGAVVTVWDVLSAIHDALRPPVTLEEYHALPSLEATQRVNLAYSKRCKRVQGLETRMEEGLRGVRRVDFLGDATRFMGLATHTSAGHVWKLVVS</sequence>
<feature type="non-terminal residue" evidence="2">
    <location>
        <position position="154"/>
    </location>
</feature>
<accession>A0A9P6A1G6</accession>
<proteinExistence type="predicted"/>
<dbReference type="Pfam" id="PF20415">
    <property type="entry name" value="DUF6699"/>
    <property type="match status" value="1"/>
</dbReference>
<keyword evidence="3" id="KW-1185">Reference proteome</keyword>
<feature type="non-terminal residue" evidence="2">
    <location>
        <position position="1"/>
    </location>
</feature>
<protein>
    <recommendedName>
        <fullName evidence="1">DUF6699 domain-containing protein</fullName>
    </recommendedName>
</protein>
<gene>
    <name evidence="2" type="ORF">BDN71DRAFT_1363944</name>
</gene>
<dbReference type="Proteomes" id="UP000807025">
    <property type="component" value="Unassembled WGS sequence"/>
</dbReference>
<feature type="domain" description="DUF6699" evidence="1">
    <location>
        <begin position="3"/>
        <end position="141"/>
    </location>
</feature>
<evidence type="ECO:0000313" key="3">
    <source>
        <dbReference type="Proteomes" id="UP000807025"/>
    </source>
</evidence>
<organism evidence="2 3">
    <name type="scientific">Pleurotus eryngii</name>
    <name type="common">Boletus of the steppes</name>
    <dbReference type="NCBI Taxonomy" id="5323"/>
    <lineage>
        <taxon>Eukaryota</taxon>
        <taxon>Fungi</taxon>
        <taxon>Dikarya</taxon>
        <taxon>Basidiomycota</taxon>
        <taxon>Agaricomycotina</taxon>
        <taxon>Agaricomycetes</taxon>
        <taxon>Agaricomycetidae</taxon>
        <taxon>Agaricales</taxon>
        <taxon>Pleurotineae</taxon>
        <taxon>Pleurotaceae</taxon>
        <taxon>Pleurotus</taxon>
    </lineage>
</organism>
<dbReference type="OrthoDB" id="3224413at2759"/>
<evidence type="ECO:0000259" key="1">
    <source>
        <dbReference type="Pfam" id="PF20415"/>
    </source>
</evidence>